<keyword evidence="4" id="KW-1185">Reference proteome</keyword>
<dbReference type="Proteomes" id="UP000005496">
    <property type="component" value="Unassembled WGS sequence"/>
</dbReference>
<reference evidence="3" key="1">
    <citation type="submission" date="2010-05" db="EMBL/GenBank/DDBJ databases">
        <title>The draft genome of Desulfonatronospira thiodismutans ASO3-1.</title>
        <authorList>
            <consortium name="US DOE Joint Genome Institute (JGI-PGF)"/>
            <person name="Lucas S."/>
            <person name="Copeland A."/>
            <person name="Lapidus A."/>
            <person name="Cheng J.-F."/>
            <person name="Bruce D."/>
            <person name="Goodwin L."/>
            <person name="Pitluck S."/>
            <person name="Chertkov O."/>
            <person name="Brettin T."/>
            <person name="Detter J.C."/>
            <person name="Han C."/>
            <person name="Land M.L."/>
            <person name="Hauser L."/>
            <person name="Kyrpides N."/>
            <person name="Mikhailova N."/>
            <person name="Muyzer G."/>
            <person name="Woyke T."/>
        </authorList>
    </citation>
    <scope>NUCLEOTIDE SEQUENCE [LARGE SCALE GENOMIC DNA]</scope>
    <source>
        <strain evidence="3">ASO3-1</strain>
    </source>
</reference>
<comment type="caution">
    <text evidence="3">The sequence shown here is derived from an EMBL/GenBank/DDBJ whole genome shotgun (WGS) entry which is preliminary data.</text>
</comment>
<accession>D6SQA1</accession>
<organism evidence="3 4">
    <name type="scientific">Desulfonatronospira thiodismutans ASO3-1</name>
    <dbReference type="NCBI Taxonomy" id="555779"/>
    <lineage>
        <taxon>Bacteria</taxon>
        <taxon>Pseudomonadati</taxon>
        <taxon>Thermodesulfobacteriota</taxon>
        <taxon>Desulfovibrionia</taxon>
        <taxon>Desulfovibrionales</taxon>
        <taxon>Desulfonatronovibrionaceae</taxon>
        <taxon>Desulfonatronospira</taxon>
    </lineage>
</organism>
<proteinExistence type="predicted"/>
<dbReference type="SMART" id="SM00834">
    <property type="entry name" value="CxxC_CXXC_SSSS"/>
    <property type="match status" value="1"/>
</dbReference>
<dbReference type="InterPro" id="IPR013429">
    <property type="entry name" value="Regulatory_FmdB_Zinc_ribbon"/>
</dbReference>
<dbReference type="OrthoDB" id="9813321at2"/>
<name>D6SQA1_9BACT</name>
<dbReference type="Pfam" id="PF09723">
    <property type="entry name" value="Zn_ribbon_8"/>
    <property type="match status" value="1"/>
</dbReference>
<feature type="region of interest" description="Disordered" evidence="1">
    <location>
        <begin position="49"/>
        <end position="71"/>
    </location>
</feature>
<evidence type="ECO:0000259" key="2">
    <source>
        <dbReference type="SMART" id="SM00834"/>
    </source>
</evidence>
<dbReference type="RefSeq" id="WP_008870241.1">
    <property type="nucleotide sequence ID" value="NZ_ACJN02000002.1"/>
</dbReference>
<dbReference type="NCBIfam" id="TIGR02605">
    <property type="entry name" value="CxxC_CxxC_SSSS"/>
    <property type="match status" value="1"/>
</dbReference>
<sequence>MPIYEYHCPDCNKVFEELVKGQPDRVTCPGCKQDVTSNRCMSAAASFSRRDSSALPGSAAAPSCGPASGPT</sequence>
<dbReference type="AlphaFoldDB" id="D6SQA1"/>
<evidence type="ECO:0000256" key="1">
    <source>
        <dbReference type="SAM" id="MobiDB-lite"/>
    </source>
</evidence>
<evidence type="ECO:0000313" key="3">
    <source>
        <dbReference type="EMBL" id="EFI34927.1"/>
    </source>
</evidence>
<dbReference type="EMBL" id="ACJN02000002">
    <property type="protein sequence ID" value="EFI34927.1"/>
    <property type="molecule type" value="Genomic_DNA"/>
</dbReference>
<evidence type="ECO:0000313" key="4">
    <source>
        <dbReference type="Proteomes" id="UP000005496"/>
    </source>
</evidence>
<protein>
    <submittedName>
        <fullName evidence="3">Regulatory protein, FmdB family</fullName>
    </submittedName>
</protein>
<gene>
    <name evidence="3" type="ORF">Dthio_PD2318</name>
</gene>
<feature type="domain" description="Putative regulatory protein FmdB zinc ribbon" evidence="2">
    <location>
        <begin position="1"/>
        <end position="42"/>
    </location>
</feature>